<organism evidence="2 3">
    <name type="scientific">Novacetimonas maltaceti</name>
    <dbReference type="NCBI Taxonomy" id="1203393"/>
    <lineage>
        <taxon>Bacteria</taxon>
        <taxon>Pseudomonadati</taxon>
        <taxon>Pseudomonadota</taxon>
        <taxon>Alphaproteobacteria</taxon>
        <taxon>Acetobacterales</taxon>
        <taxon>Acetobacteraceae</taxon>
        <taxon>Novacetimonas</taxon>
    </lineage>
</organism>
<gene>
    <name evidence="2" type="ORF">KMAL_11570</name>
</gene>
<dbReference type="GO" id="GO:0006355">
    <property type="term" value="P:regulation of DNA-templated transcription"/>
    <property type="evidence" value="ECO:0007669"/>
    <property type="project" value="InterPro"/>
</dbReference>
<accession>A0A2S3W309</accession>
<comment type="caution">
    <text evidence="2">The sequence shown here is derived from an EMBL/GenBank/DDBJ whole genome shotgun (WGS) entry which is preliminary data.</text>
</comment>
<dbReference type="PROSITE" id="PS50943">
    <property type="entry name" value="HTH_CROC1"/>
    <property type="match status" value="1"/>
</dbReference>
<dbReference type="InterPro" id="IPR001387">
    <property type="entry name" value="Cro/C1-type_HTH"/>
</dbReference>
<protein>
    <recommendedName>
        <fullName evidence="1">HTH cro/C1-type domain-containing protein</fullName>
    </recommendedName>
</protein>
<name>A0A2S3W309_9PROT</name>
<evidence type="ECO:0000259" key="1">
    <source>
        <dbReference type="PROSITE" id="PS50943"/>
    </source>
</evidence>
<dbReference type="PANTHER" id="PTHR40455:SF1">
    <property type="entry name" value="ANTITOXIN HIGA"/>
    <property type="match status" value="1"/>
</dbReference>
<evidence type="ECO:0000313" key="2">
    <source>
        <dbReference type="EMBL" id="POF63249.1"/>
    </source>
</evidence>
<dbReference type="EMBL" id="POTC01000010">
    <property type="protein sequence ID" value="POF63249.1"/>
    <property type="molecule type" value="Genomic_DNA"/>
</dbReference>
<reference evidence="2 3" key="1">
    <citation type="submission" date="2018-01" db="EMBL/GenBank/DDBJ databases">
        <title>Draft Genome Sequence of Komagataeibacter maltaceti LMG 1529, a Vinegar Producing Acetic Acid Bacterium Isolated from Malt Vinegar Brewery Acetifiers.</title>
        <authorList>
            <person name="Zhang Q."/>
            <person name="Hollensteiner J."/>
            <person name="Poehlein A."/>
            <person name="Daniel R."/>
        </authorList>
    </citation>
    <scope>NUCLEOTIDE SEQUENCE [LARGE SCALE GENOMIC DNA]</scope>
    <source>
        <strain evidence="2 3">LMG 1529</strain>
    </source>
</reference>
<dbReference type="AlphaFoldDB" id="A0A2S3W309"/>
<sequence length="128" mass="14390">MLMDIRPIRDDADYEWALKEIEQYFDHEPVRGTPEADRFEVLAALIGAYEERVYPIPDPSPLDVLRFHMDQNGLTQADLARVIGSRSRASEIMTGRRSLSLAMITAIRAAWKIPADLLVPAPVDVAAE</sequence>
<dbReference type="Gene3D" id="1.10.260.40">
    <property type="entry name" value="lambda repressor-like DNA-binding domains"/>
    <property type="match status" value="1"/>
</dbReference>
<dbReference type="GO" id="GO:0001046">
    <property type="term" value="F:core promoter sequence-specific DNA binding"/>
    <property type="evidence" value="ECO:0007669"/>
    <property type="project" value="TreeGrafter"/>
</dbReference>
<dbReference type="InterPro" id="IPR039060">
    <property type="entry name" value="Antitox_HigA"/>
</dbReference>
<dbReference type="InterPro" id="IPR010982">
    <property type="entry name" value="Lambda_DNA-bd_dom_sf"/>
</dbReference>
<keyword evidence="3" id="KW-1185">Reference proteome</keyword>
<dbReference type="Pfam" id="PF01381">
    <property type="entry name" value="HTH_3"/>
    <property type="match status" value="1"/>
</dbReference>
<dbReference type="PANTHER" id="PTHR40455">
    <property type="entry name" value="ANTITOXIN HIGA"/>
    <property type="match status" value="1"/>
</dbReference>
<feature type="domain" description="HTH cro/C1-type" evidence="1">
    <location>
        <begin position="65"/>
        <end position="118"/>
    </location>
</feature>
<dbReference type="Proteomes" id="UP000237344">
    <property type="component" value="Unassembled WGS sequence"/>
</dbReference>
<dbReference type="SUPFAM" id="SSF47413">
    <property type="entry name" value="lambda repressor-like DNA-binding domains"/>
    <property type="match status" value="1"/>
</dbReference>
<evidence type="ECO:0000313" key="3">
    <source>
        <dbReference type="Proteomes" id="UP000237344"/>
    </source>
</evidence>
<proteinExistence type="predicted"/>
<dbReference type="SMART" id="SM00530">
    <property type="entry name" value="HTH_XRE"/>
    <property type="match status" value="1"/>
</dbReference>
<dbReference type="CDD" id="cd00093">
    <property type="entry name" value="HTH_XRE"/>
    <property type="match status" value="1"/>
</dbReference>